<evidence type="ECO:0000313" key="3">
    <source>
        <dbReference type="Proteomes" id="UP000539175"/>
    </source>
</evidence>
<dbReference type="EMBL" id="JACIIZ010000012">
    <property type="protein sequence ID" value="MBB6253511.1"/>
    <property type="molecule type" value="Genomic_DNA"/>
</dbReference>
<comment type="caution">
    <text evidence="2">The sequence shown here is derived from an EMBL/GenBank/DDBJ whole genome shotgun (WGS) entry which is preliminary data.</text>
</comment>
<feature type="signal peptide" evidence="1">
    <location>
        <begin position="1"/>
        <end position="21"/>
    </location>
</feature>
<name>A0A7X0B1Y7_9PROT</name>
<sequence>MTALALAAAGCPSLIAGASKAQPVPPTTGTWIGQAEVSGRPVPLTLTIQSGDGRQTGTAWLGAPLNCRLTQRYAGTRENASGPATTVFGIDESNGGFCDRLIGGRLEATPGDNDHLGATFADPRDRSVLQANLARQTSP</sequence>
<evidence type="ECO:0008006" key="4">
    <source>
        <dbReference type="Google" id="ProtNLM"/>
    </source>
</evidence>
<gene>
    <name evidence="2" type="ORF">FHS74_004080</name>
</gene>
<keyword evidence="3" id="KW-1185">Reference proteome</keyword>
<accession>A0A7X0B1Y7</accession>
<protein>
    <recommendedName>
        <fullName evidence="4">Alkaline proteinase inhibitor/ Outer membrane lipoprotein Omp19 domain-containing protein</fullName>
    </recommendedName>
</protein>
<feature type="chain" id="PRO_5031412631" description="Alkaline proteinase inhibitor/ Outer membrane lipoprotein Omp19 domain-containing protein" evidence="1">
    <location>
        <begin position="22"/>
        <end position="139"/>
    </location>
</feature>
<dbReference type="AlphaFoldDB" id="A0A7X0B1Y7"/>
<evidence type="ECO:0000256" key="1">
    <source>
        <dbReference type="SAM" id="SignalP"/>
    </source>
</evidence>
<reference evidence="2 3" key="1">
    <citation type="submission" date="2020-08" db="EMBL/GenBank/DDBJ databases">
        <title>Genomic Encyclopedia of Type Strains, Phase IV (KMG-IV): sequencing the most valuable type-strain genomes for metagenomic binning, comparative biology and taxonomic classification.</title>
        <authorList>
            <person name="Goeker M."/>
        </authorList>
    </citation>
    <scope>NUCLEOTIDE SEQUENCE [LARGE SCALE GENOMIC DNA]</scope>
    <source>
        <strain evidence="2 3">DSM 22198</strain>
    </source>
</reference>
<dbReference type="Proteomes" id="UP000539175">
    <property type="component" value="Unassembled WGS sequence"/>
</dbReference>
<keyword evidence="1" id="KW-0732">Signal</keyword>
<evidence type="ECO:0000313" key="2">
    <source>
        <dbReference type="EMBL" id="MBB6253511.1"/>
    </source>
</evidence>
<proteinExistence type="predicted"/>
<organism evidence="2 3">
    <name type="scientific">Nitrospirillum iridis</name>
    <dbReference type="NCBI Taxonomy" id="765888"/>
    <lineage>
        <taxon>Bacteria</taxon>
        <taxon>Pseudomonadati</taxon>
        <taxon>Pseudomonadota</taxon>
        <taxon>Alphaproteobacteria</taxon>
        <taxon>Rhodospirillales</taxon>
        <taxon>Azospirillaceae</taxon>
        <taxon>Nitrospirillum</taxon>
    </lineage>
</organism>
<dbReference type="RefSeq" id="WP_184804168.1">
    <property type="nucleotide sequence ID" value="NZ_JACIIZ010000012.1"/>
</dbReference>